<keyword evidence="1" id="KW-0472">Membrane</keyword>
<evidence type="ECO:0000256" key="1">
    <source>
        <dbReference type="SAM" id="Phobius"/>
    </source>
</evidence>
<keyword evidence="1" id="KW-1133">Transmembrane helix</keyword>
<dbReference type="AlphaFoldDB" id="A0A9D2D5A7"/>
<feature type="transmembrane region" description="Helical" evidence="1">
    <location>
        <begin position="60"/>
        <end position="79"/>
    </location>
</feature>
<evidence type="ECO:0000313" key="3">
    <source>
        <dbReference type="Proteomes" id="UP000824024"/>
    </source>
</evidence>
<feature type="transmembrane region" description="Helical" evidence="1">
    <location>
        <begin position="33"/>
        <end position="54"/>
    </location>
</feature>
<name>A0A9D2D5A7_9FIRM</name>
<sequence>MINTIRMAQRQILCIISVRQSTMPFDKGAFGQALWLFFFVFLWNLEIALFVNILALRWNILAGFFVGYGCLAGLILLAIEPRAMGINRFINPILIAEFDGGMSPAVFGKLTVNLIYTAVILIAGMITVKNHDILYIEQE</sequence>
<proteinExistence type="predicted"/>
<gene>
    <name evidence="2" type="ORF">IAA08_12840</name>
</gene>
<protein>
    <submittedName>
        <fullName evidence="2">Uncharacterized protein</fullName>
    </submittedName>
</protein>
<dbReference type="Proteomes" id="UP000824024">
    <property type="component" value="Unassembled WGS sequence"/>
</dbReference>
<feature type="transmembrane region" description="Helical" evidence="1">
    <location>
        <begin position="110"/>
        <end position="128"/>
    </location>
</feature>
<dbReference type="EMBL" id="DXCH01000340">
    <property type="protein sequence ID" value="HIZ08810.1"/>
    <property type="molecule type" value="Genomic_DNA"/>
</dbReference>
<comment type="caution">
    <text evidence="2">The sequence shown here is derived from an EMBL/GenBank/DDBJ whole genome shotgun (WGS) entry which is preliminary data.</text>
</comment>
<accession>A0A9D2D5A7</accession>
<reference evidence="2" key="1">
    <citation type="journal article" date="2021" name="PeerJ">
        <title>Extensive microbial diversity within the chicken gut microbiome revealed by metagenomics and culture.</title>
        <authorList>
            <person name="Gilroy R."/>
            <person name="Ravi A."/>
            <person name="Getino M."/>
            <person name="Pursley I."/>
            <person name="Horton D.L."/>
            <person name="Alikhan N.F."/>
            <person name="Baker D."/>
            <person name="Gharbi K."/>
            <person name="Hall N."/>
            <person name="Watson M."/>
            <person name="Adriaenssens E.M."/>
            <person name="Foster-Nyarko E."/>
            <person name="Jarju S."/>
            <person name="Secka A."/>
            <person name="Antonio M."/>
            <person name="Oren A."/>
            <person name="Chaudhuri R.R."/>
            <person name="La Ragione R."/>
            <person name="Hildebrand F."/>
            <person name="Pallen M.J."/>
        </authorList>
    </citation>
    <scope>NUCLEOTIDE SEQUENCE</scope>
    <source>
        <strain evidence="2">CHK192-9172</strain>
    </source>
</reference>
<evidence type="ECO:0000313" key="2">
    <source>
        <dbReference type="EMBL" id="HIZ08810.1"/>
    </source>
</evidence>
<keyword evidence="1" id="KW-0812">Transmembrane</keyword>
<organism evidence="2 3">
    <name type="scientific">Candidatus Eubacterium avistercoris</name>
    <dbReference type="NCBI Taxonomy" id="2838567"/>
    <lineage>
        <taxon>Bacteria</taxon>
        <taxon>Bacillati</taxon>
        <taxon>Bacillota</taxon>
        <taxon>Clostridia</taxon>
        <taxon>Eubacteriales</taxon>
        <taxon>Eubacteriaceae</taxon>
        <taxon>Eubacterium</taxon>
    </lineage>
</organism>
<reference evidence="2" key="2">
    <citation type="submission" date="2021-04" db="EMBL/GenBank/DDBJ databases">
        <authorList>
            <person name="Gilroy R."/>
        </authorList>
    </citation>
    <scope>NUCLEOTIDE SEQUENCE</scope>
    <source>
        <strain evidence="2">CHK192-9172</strain>
    </source>
</reference>